<dbReference type="EMBL" id="CP047156">
    <property type="protein sequence ID" value="QHC00684.1"/>
    <property type="molecule type" value="Genomic_DNA"/>
</dbReference>
<dbReference type="PANTHER" id="PTHR10110">
    <property type="entry name" value="SODIUM/HYDROGEN EXCHANGER"/>
    <property type="match status" value="1"/>
</dbReference>
<dbReference type="OrthoDB" id="57886at2"/>
<keyword evidence="9" id="KW-0739">Sodium transport</keyword>
<evidence type="ECO:0000313" key="12">
    <source>
        <dbReference type="EMBL" id="QHC00684.1"/>
    </source>
</evidence>
<dbReference type="KEGG" id="eke:EK0264_10545"/>
<dbReference type="GO" id="GO:0051453">
    <property type="term" value="P:regulation of intracellular pH"/>
    <property type="evidence" value="ECO:0007669"/>
    <property type="project" value="TreeGrafter"/>
</dbReference>
<feature type="domain" description="Cation/H+ exchanger transmembrane" evidence="11">
    <location>
        <begin position="13"/>
        <end position="440"/>
    </location>
</feature>
<comment type="subcellular location">
    <subcellularLocation>
        <location evidence="1">Cell membrane</location>
        <topology evidence="1">Multi-pass membrane protein</topology>
    </subcellularLocation>
</comment>
<keyword evidence="7" id="KW-0406">Ion transport</keyword>
<evidence type="ECO:0000256" key="9">
    <source>
        <dbReference type="ARBA" id="ARBA00023201"/>
    </source>
</evidence>
<dbReference type="Pfam" id="PF00999">
    <property type="entry name" value="Na_H_Exchanger"/>
    <property type="match status" value="1"/>
</dbReference>
<dbReference type="GO" id="GO:0098719">
    <property type="term" value="P:sodium ion import across plasma membrane"/>
    <property type="evidence" value="ECO:0007669"/>
    <property type="project" value="TreeGrafter"/>
</dbReference>
<gene>
    <name evidence="12" type="ORF">EK0264_10545</name>
</gene>
<evidence type="ECO:0000256" key="5">
    <source>
        <dbReference type="ARBA" id="ARBA00022989"/>
    </source>
</evidence>
<protein>
    <submittedName>
        <fullName evidence="12">Sodium:proton antiporter</fullName>
    </submittedName>
</protein>
<organism evidence="12 13">
    <name type="scientific">Epidermidibacterium keratini</name>
    <dbReference type="NCBI Taxonomy" id="1891644"/>
    <lineage>
        <taxon>Bacteria</taxon>
        <taxon>Bacillati</taxon>
        <taxon>Actinomycetota</taxon>
        <taxon>Actinomycetes</taxon>
        <taxon>Sporichthyales</taxon>
        <taxon>Sporichthyaceae</taxon>
        <taxon>Epidermidibacterium</taxon>
    </lineage>
</organism>
<name>A0A7L4YP83_9ACTN</name>
<feature type="transmembrane region" description="Helical" evidence="10">
    <location>
        <begin position="387"/>
        <end position="407"/>
    </location>
</feature>
<keyword evidence="3" id="KW-1003">Cell membrane</keyword>
<dbReference type="GO" id="GO:0005886">
    <property type="term" value="C:plasma membrane"/>
    <property type="evidence" value="ECO:0007669"/>
    <property type="project" value="UniProtKB-SubCell"/>
</dbReference>
<feature type="transmembrane region" description="Helical" evidence="10">
    <location>
        <begin position="231"/>
        <end position="250"/>
    </location>
</feature>
<evidence type="ECO:0000256" key="8">
    <source>
        <dbReference type="ARBA" id="ARBA00023136"/>
    </source>
</evidence>
<dbReference type="FunCoup" id="A0A7L4YP83">
    <property type="interactions" value="202"/>
</dbReference>
<feature type="transmembrane region" description="Helical" evidence="10">
    <location>
        <begin position="209"/>
        <end position="225"/>
    </location>
</feature>
<evidence type="ECO:0000256" key="3">
    <source>
        <dbReference type="ARBA" id="ARBA00022475"/>
    </source>
</evidence>
<evidence type="ECO:0000256" key="1">
    <source>
        <dbReference type="ARBA" id="ARBA00004651"/>
    </source>
</evidence>
<dbReference type="GO" id="GO:0015385">
    <property type="term" value="F:sodium:proton antiporter activity"/>
    <property type="evidence" value="ECO:0007669"/>
    <property type="project" value="InterPro"/>
</dbReference>
<keyword evidence="2" id="KW-0813">Transport</keyword>
<proteinExistence type="predicted"/>
<dbReference type="InParanoid" id="A0A7L4YP83"/>
<dbReference type="InterPro" id="IPR006153">
    <property type="entry name" value="Cation/H_exchanger_TM"/>
</dbReference>
<feature type="transmembrane region" description="Helical" evidence="10">
    <location>
        <begin position="262"/>
        <end position="284"/>
    </location>
</feature>
<keyword evidence="6" id="KW-0915">Sodium</keyword>
<dbReference type="GO" id="GO:0015386">
    <property type="term" value="F:potassium:proton antiporter activity"/>
    <property type="evidence" value="ECO:0007669"/>
    <property type="project" value="TreeGrafter"/>
</dbReference>
<dbReference type="Gene3D" id="6.10.140.1330">
    <property type="match status" value="1"/>
</dbReference>
<evidence type="ECO:0000256" key="7">
    <source>
        <dbReference type="ARBA" id="ARBA00023065"/>
    </source>
</evidence>
<keyword evidence="8 10" id="KW-0472">Membrane</keyword>
<keyword evidence="13" id="KW-1185">Reference proteome</keyword>
<evidence type="ECO:0000256" key="2">
    <source>
        <dbReference type="ARBA" id="ARBA00022448"/>
    </source>
</evidence>
<accession>A0A7L4YP83</accession>
<feature type="transmembrane region" description="Helical" evidence="10">
    <location>
        <begin position="181"/>
        <end position="202"/>
    </location>
</feature>
<dbReference type="Proteomes" id="UP000463857">
    <property type="component" value="Chromosome"/>
</dbReference>
<sequence>MQVFVIALAALTVIVVASAFSRRTGLATPLLLVVLGIAGSYLPGVPDIEIDPELVLAGILPPLLYASAVRFPVTDLRRNLRMITWLSVVLVAGSAVVIGFVVNLVFAQIPLGLAVALGAVVSPTDAVAATSVGRRLGLPPRLMSLLEGESLVNDASALVVLRTAIASVGSAFSFAEATGQFAWAVVGAVLVGLVVGAASGWVRGRIDDPVLATTVSFAVPFAAYFPAEELAASGVLAVVVSGIATGVTSAKNTSARTRQTVAINWATISFIGESALFLLMGLQLPGLARSLSDDSVWVVIAGSALVCGLLIVLRALGVAVLLLGERRQPRRRDRAQRRIEAADERLSQFEPQTQAQERKFAVWERRVAQVRADSDYHEQQRLNWRGGVVLGWAGMRGAITVAAAQTIPYELPHRSTVVLIAFNVAVVTLLGFGATLPAVIRAMRFESPTKEAKRAELVELMRSATDTVVARLGPLSEQQVDGEQVDPKLAETISRRLSPLLSGHTLSPLAGRPDAREQVHQLQGRYLDALREAVLDEQSIGAYRTETFTAALALLDREEARLERLE</sequence>
<feature type="transmembrane region" description="Helical" evidence="10">
    <location>
        <begin position="419"/>
        <end position="440"/>
    </location>
</feature>
<evidence type="ECO:0000259" key="11">
    <source>
        <dbReference type="Pfam" id="PF00999"/>
    </source>
</evidence>
<feature type="transmembrane region" description="Helical" evidence="10">
    <location>
        <begin position="85"/>
        <end position="107"/>
    </location>
</feature>
<feature type="transmembrane region" description="Helical" evidence="10">
    <location>
        <begin position="54"/>
        <end position="73"/>
    </location>
</feature>
<keyword evidence="4 10" id="KW-0812">Transmembrane</keyword>
<dbReference type="InterPro" id="IPR018422">
    <property type="entry name" value="Cation/H_exchanger_CPA1"/>
</dbReference>
<evidence type="ECO:0000313" key="13">
    <source>
        <dbReference type="Proteomes" id="UP000463857"/>
    </source>
</evidence>
<dbReference type="RefSeq" id="WP_159545411.1">
    <property type="nucleotide sequence ID" value="NZ_CP047156.1"/>
</dbReference>
<dbReference type="PANTHER" id="PTHR10110:SF86">
    <property type="entry name" value="SODIUM_HYDROGEN EXCHANGER 7"/>
    <property type="match status" value="1"/>
</dbReference>
<evidence type="ECO:0000256" key="10">
    <source>
        <dbReference type="SAM" id="Phobius"/>
    </source>
</evidence>
<reference evidence="12 13" key="1">
    <citation type="journal article" date="2018" name="Int. J. Syst. Evol. Microbiol.">
        <title>Epidermidibacterium keratini gen. nov., sp. nov., a member of the family Sporichthyaceae, isolated from keratin epidermis.</title>
        <authorList>
            <person name="Lee D.G."/>
            <person name="Trujillo M.E."/>
            <person name="Kang S."/>
            <person name="Nam J.J."/>
            <person name="Kim Y.J."/>
        </authorList>
    </citation>
    <scope>NUCLEOTIDE SEQUENCE [LARGE SCALE GENOMIC DNA]</scope>
    <source>
        <strain evidence="12 13">EPI-7</strain>
    </source>
</reference>
<dbReference type="AlphaFoldDB" id="A0A7L4YP83"/>
<evidence type="ECO:0000256" key="4">
    <source>
        <dbReference type="ARBA" id="ARBA00022692"/>
    </source>
</evidence>
<keyword evidence="5 10" id="KW-1133">Transmembrane helix</keyword>
<evidence type="ECO:0000256" key="6">
    <source>
        <dbReference type="ARBA" id="ARBA00023053"/>
    </source>
</evidence>
<feature type="transmembrane region" description="Helical" evidence="10">
    <location>
        <begin position="296"/>
        <end position="324"/>
    </location>
</feature>